<sequence>VQGMVLSDMSVQPCILYGNSGTGKSSIMAEIAIKILEGLKSLFGDTSMIEITEFDEHVAQEVFHSWLERDQRCLTSLQMEWLQPKFLPNSDYGEPQPTPLFLSLLYEITCSWHSFDREPDPSFLQKKSTRGAIKYLYSKLSQKHGKILFERAMAYLRQAGGLSETELEDMLSADNDVVQSIFIHYLPPLNDESGITVYCTLKNGELRKYYATVMAYLLEYSNTHSTNPMVQEQICHLQIQDEFVTTLDETKSILKLFKFTEHLSFKMKLHISNTIVHDTEIQLKNFPLFDNAEWISCHEDEHWTLAKSSYENNIY</sequence>
<comment type="caution">
    <text evidence="1">The sequence shown here is derived from an EMBL/GenBank/DDBJ whole genome shotgun (WGS) entry which is preliminary data.</text>
</comment>
<dbReference type="PANTHER" id="PTHR19871">
    <property type="entry name" value="BETA TRANSDUCIN-RELATED PROTEIN"/>
    <property type="match status" value="1"/>
</dbReference>
<reference evidence="1" key="1">
    <citation type="submission" date="2021-02" db="EMBL/GenBank/DDBJ databases">
        <authorList>
            <person name="Nowell W R."/>
        </authorList>
    </citation>
    <scope>NUCLEOTIDE SEQUENCE</scope>
</reference>
<dbReference type="InterPro" id="IPR052752">
    <property type="entry name" value="NACHT-WD_repeat"/>
</dbReference>
<protein>
    <submittedName>
        <fullName evidence="1">Uncharacterized protein</fullName>
    </submittedName>
</protein>
<gene>
    <name evidence="1" type="ORF">RFH988_LOCUS35902</name>
</gene>
<dbReference type="OrthoDB" id="2325716at2759"/>
<accession>A0A815MUV0</accession>
<dbReference type="EMBL" id="CAJNOO010005772">
    <property type="protein sequence ID" value="CAF1429916.1"/>
    <property type="molecule type" value="Genomic_DNA"/>
</dbReference>
<dbReference type="PANTHER" id="PTHR19871:SF14">
    <property type="entry name" value="DUF4062 DOMAIN-CONTAINING PROTEIN"/>
    <property type="match status" value="1"/>
</dbReference>
<proteinExistence type="predicted"/>
<dbReference type="Proteomes" id="UP000663882">
    <property type="component" value="Unassembled WGS sequence"/>
</dbReference>
<feature type="non-terminal residue" evidence="1">
    <location>
        <position position="1"/>
    </location>
</feature>
<dbReference type="AlphaFoldDB" id="A0A815MUV0"/>
<evidence type="ECO:0000313" key="1">
    <source>
        <dbReference type="EMBL" id="CAF1429916.1"/>
    </source>
</evidence>
<name>A0A815MUV0_9BILA</name>
<evidence type="ECO:0000313" key="2">
    <source>
        <dbReference type="Proteomes" id="UP000663882"/>
    </source>
</evidence>
<organism evidence="1 2">
    <name type="scientific">Rotaria sordida</name>
    <dbReference type="NCBI Taxonomy" id="392033"/>
    <lineage>
        <taxon>Eukaryota</taxon>
        <taxon>Metazoa</taxon>
        <taxon>Spiralia</taxon>
        <taxon>Gnathifera</taxon>
        <taxon>Rotifera</taxon>
        <taxon>Eurotatoria</taxon>
        <taxon>Bdelloidea</taxon>
        <taxon>Philodinida</taxon>
        <taxon>Philodinidae</taxon>
        <taxon>Rotaria</taxon>
    </lineage>
</organism>